<dbReference type="Proteomes" id="UP000579812">
    <property type="component" value="Unassembled WGS sequence"/>
</dbReference>
<dbReference type="InterPro" id="IPR013106">
    <property type="entry name" value="Ig_V-set"/>
</dbReference>
<dbReference type="InterPro" id="IPR013783">
    <property type="entry name" value="Ig-like_fold"/>
</dbReference>
<accession>A0A7J6BSY9</accession>
<feature type="transmembrane region" description="Helical" evidence="1">
    <location>
        <begin position="953"/>
        <end position="977"/>
    </location>
</feature>
<dbReference type="Gene3D" id="2.60.40.10">
    <property type="entry name" value="Immunoglobulins"/>
    <property type="match status" value="8"/>
</dbReference>
<evidence type="ECO:0000256" key="1">
    <source>
        <dbReference type="SAM" id="Phobius"/>
    </source>
</evidence>
<evidence type="ECO:0000313" key="4">
    <source>
        <dbReference type="Proteomes" id="UP000579812"/>
    </source>
</evidence>
<gene>
    <name evidence="3" type="ORF">G5714_022117</name>
</gene>
<comment type="caution">
    <text evidence="3">The sequence shown here is derived from an EMBL/GenBank/DDBJ whole genome shotgun (WGS) entry which is preliminary data.</text>
</comment>
<dbReference type="Gene3D" id="2.60.40.2710">
    <property type="match status" value="2"/>
</dbReference>
<dbReference type="SMART" id="SM00409">
    <property type="entry name" value="IG"/>
    <property type="match status" value="8"/>
</dbReference>
<dbReference type="CDD" id="cd00096">
    <property type="entry name" value="Ig"/>
    <property type="match status" value="1"/>
</dbReference>
<dbReference type="InterPro" id="IPR003599">
    <property type="entry name" value="Ig_sub"/>
</dbReference>
<name>A0A7J6BSY9_9TELE</name>
<dbReference type="InterPro" id="IPR007110">
    <property type="entry name" value="Ig-like_dom"/>
</dbReference>
<dbReference type="SUPFAM" id="SSF48726">
    <property type="entry name" value="Immunoglobulin"/>
    <property type="match status" value="10"/>
</dbReference>
<reference evidence="3 4" key="1">
    <citation type="submission" date="2020-04" db="EMBL/GenBank/DDBJ databases">
        <title>Chromosome-level genome assembly of a cyprinid fish Onychostoma macrolepis by integration of Nanopore Sequencing, Bionano and Hi-C technology.</title>
        <authorList>
            <person name="Wang D."/>
        </authorList>
    </citation>
    <scope>NUCLEOTIDE SEQUENCE [LARGE SCALE GENOMIC DNA]</scope>
    <source>
        <strain evidence="3">SWU-2019</strain>
        <tissue evidence="3">Muscle</tissue>
    </source>
</reference>
<keyword evidence="4" id="KW-1185">Reference proteome</keyword>
<sequence length="1025" mass="115913">MIEVMEGKSVTLNPETVIQRDDEMQWLFDDKEQQTVLAEIKTTEVTKYDGPDERFRDRLELDKKTGSLTVTKYTATHSGVYTLKIRRGTETLYNRFNIYYKEEIAVMEGASVTLKPATEINKDDLIRWLFGDEEQQTLIAQIKGETRKIVTRDDAAGGRFRDRLKLDETTGSLTINNTRTTDSGVYSLEIRSSRGVSDQTFIVTVKDKVEVKSLSEGDSVTLNPDTEIQRDDQILWMFGAQDHLIAQIRGGTVETYDDGNKRFRERLKLNKTTGSLTIKNIRAEHDGLYKLLTISSSRGIFYKKFMVSIRVEYVSVTAGDSVHLSTGLTGKHTDDEIQWRFGEEVSPLAEIKGETVDTYDDPDERFRDRLELNKTTGDLTIKNSTAEHTGCYKVKIRSSEGNKNRTFFVIISDALIAEIKAETREISIYEDVPDGRFKGRLELNEVTGSLTIKNLTADHDGLYKLLILSRGRKLFIYVRPQVLEPLESFDVPDGRFRNRLNLDKQTGSLIITNNRNEHTGVYELQINGAKRSTKTFSLSVYDVDEYEEDNGEDAMNAYLHAHLKSQTSNGVLLMEGDSVTLHTGVETNQQDSIKWYFNDTRIAQITGDLSKICTDVQCNEGTERFRDRLKLDHQTGSLTIMNIRTTDSGVYKLLINNIDSENIFKFRGDFSYLYINLHRRKSVKEGESITLHSDGVKKNNNLKMWYFKDTLITVITGDQSEICTDDQCEERFRDRLKLDHQTGSLTITDTRTTDSGLYKLQINSSRFSIVKTFSVSVTDEPSLIAEISRAAGIFSTYDGTDERFRDRLKLDKQTGSLTITKITTEHTGLYEVKISGAKQSSKTFTVSVYARLPVPVISSNSSQCSSSSSSQQNCSLLCSVVNVGHVTLSWYKGHSLLSSISVSDLSISLSLPLEVEYQDNNTYSCVLNNPISNQTRHLDISQLCHTCSDQGPVLYIVLISAAAGSLLIVAAVVIFWICKKCTKTDQKVETREEEITYAESTFYKRKAQKAKVKEQDNVVYAPVLI</sequence>
<keyword evidence="1" id="KW-0472">Membrane</keyword>
<dbReference type="EMBL" id="JAAMOB010000022">
    <property type="protein sequence ID" value="KAF4098109.1"/>
    <property type="molecule type" value="Genomic_DNA"/>
</dbReference>
<organism evidence="3 4">
    <name type="scientific">Onychostoma macrolepis</name>
    <dbReference type="NCBI Taxonomy" id="369639"/>
    <lineage>
        <taxon>Eukaryota</taxon>
        <taxon>Metazoa</taxon>
        <taxon>Chordata</taxon>
        <taxon>Craniata</taxon>
        <taxon>Vertebrata</taxon>
        <taxon>Euteleostomi</taxon>
        <taxon>Actinopterygii</taxon>
        <taxon>Neopterygii</taxon>
        <taxon>Teleostei</taxon>
        <taxon>Ostariophysi</taxon>
        <taxon>Cypriniformes</taxon>
        <taxon>Cyprinidae</taxon>
        <taxon>Acrossocheilinae</taxon>
        <taxon>Onychostoma</taxon>
    </lineage>
</organism>
<dbReference type="PANTHER" id="PTHR21063">
    <property type="entry name" value="LFA-3"/>
    <property type="match status" value="1"/>
</dbReference>
<evidence type="ECO:0000259" key="2">
    <source>
        <dbReference type="PROSITE" id="PS50835"/>
    </source>
</evidence>
<keyword evidence="1" id="KW-1133">Transmembrane helix</keyword>
<evidence type="ECO:0000313" key="3">
    <source>
        <dbReference type="EMBL" id="KAF4098109.1"/>
    </source>
</evidence>
<dbReference type="AlphaFoldDB" id="A0A7J6BSY9"/>
<dbReference type="InterPro" id="IPR036179">
    <property type="entry name" value="Ig-like_dom_sf"/>
</dbReference>
<dbReference type="PROSITE" id="PS50835">
    <property type="entry name" value="IG_LIKE"/>
    <property type="match status" value="1"/>
</dbReference>
<protein>
    <recommendedName>
        <fullName evidence="2">Ig-like domain-containing protein</fullName>
    </recommendedName>
</protein>
<dbReference type="PANTHER" id="PTHR21063:SF4">
    <property type="entry name" value="CD48 ANTIGEN-RELATED"/>
    <property type="match status" value="1"/>
</dbReference>
<proteinExistence type="predicted"/>
<feature type="domain" description="Ig-like" evidence="2">
    <location>
        <begin position="855"/>
        <end position="941"/>
    </location>
</feature>
<keyword evidence="1" id="KW-0812">Transmembrane</keyword>
<dbReference type="Pfam" id="PF07686">
    <property type="entry name" value="V-set"/>
    <property type="match status" value="3"/>
</dbReference>